<keyword evidence="5" id="KW-1185">Reference proteome</keyword>
<protein>
    <submittedName>
        <fullName evidence="4">Fe-S cluster assembly protein SufD</fullName>
    </submittedName>
</protein>
<dbReference type="NCBIfam" id="TIGR01981">
    <property type="entry name" value="sufD"/>
    <property type="match status" value="1"/>
</dbReference>
<dbReference type="RefSeq" id="WP_108847370.1">
    <property type="nucleotide sequence ID" value="NZ_CP015449.1"/>
</dbReference>
<proteinExistence type="inferred from homology"/>
<dbReference type="PANTHER" id="PTHR43575:SF1">
    <property type="entry name" value="PROTEIN ABCI7, CHLOROPLASTIC"/>
    <property type="match status" value="1"/>
</dbReference>
<gene>
    <name evidence="4" type="ORF">A6035_08025</name>
</gene>
<reference evidence="4 5" key="1">
    <citation type="submission" date="2016-04" db="EMBL/GenBank/DDBJ databases">
        <title>Complete genome sequence of Dietzia lutea YIM 80766T, a strain isolated from desert soil in Egypt.</title>
        <authorList>
            <person name="Zhao J."/>
            <person name="Hu B."/>
            <person name="Geng S."/>
            <person name="Nie Y."/>
            <person name="Tang Y."/>
        </authorList>
    </citation>
    <scope>NUCLEOTIDE SEQUENCE [LARGE SCALE GENOMIC DNA]</scope>
    <source>
        <strain evidence="4 5">YIM 80766</strain>
    </source>
</reference>
<evidence type="ECO:0000256" key="2">
    <source>
        <dbReference type="SAM" id="MobiDB-lite"/>
    </source>
</evidence>
<dbReference type="KEGG" id="dlu:A6035_08025"/>
<dbReference type="InterPro" id="IPR055346">
    <property type="entry name" value="Fe-S_cluster_assembly_SufBD"/>
</dbReference>
<dbReference type="PANTHER" id="PTHR43575">
    <property type="entry name" value="PROTEIN ABCI7, CHLOROPLASTIC"/>
    <property type="match status" value="1"/>
</dbReference>
<organism evidence="4 5">
    <name type="scientific">Dietzia lutea</name>
    <dbReference type="NCBI Taxonomy" id="546160"/>
    <lineage>
        <taxon>Bacteria</taxon>
        <taxon>Bacillati</taxon>
        <taxon>Actinomycetota</taxon>
        <taxon>Actinomycetes</taxon>
        <taxon>Mycobacteriales</taxon>
        <taxon>Dietziaceae</taxon>
        <taxon>Dietzia</taxon>
    </lineage>
</organism>
<comment type="similarity">
    <text evidence="1">Belongs to the iron-sulfur cluster assembly SufBD family.</text>
</comment>
<dbReference type="InterPro" id="IPR037284">
    <property type="entry name" value="SUF_FeS_clus_asmbl_SufBD_sf"/>
</dbReference>
<sequence length="402" mass="43148">MTDTTTPETGSAPAPLTDRYGVPVDATKGDQFTSYDVAAFEVPSHKDEIWRFTPLRRLRGLHDGSNVTATGRLTASVGEREGLTVETVAMDDKRVGEAGAPRDRVAAQAFSSATAASVITVAKEVVLDEPVYVTVDGPGAGELAYGHTQVRLEPFANATFVVDQRGGGTIAENVEFIVGDSAHLEVVLIQDWDDDALHLAGHHLQVGRDATLTYTTVTFGGEVVRVSPFARFTAPGGTVTLNGLYYADDGQHLEHRLLVDHSVPNCTSRILYKGALQGDASSDLPDAHTVWIGDVLIRAAALGTDTYEMNRNLVLTDGARADSVPNLEIETGEIAGAGHASAVGRFDEEHLFYLMSRGLPEDVARRLVVRGFFGEVINRIGVPEVRERVTEAVELELQSSGI</sequence>
<feature type="region of interest" description="Disordered" evidence="2">
    <location>
        <begin position="1"/>
        <end position="21"/>
    </location>
</feature>
<dbReference type="Pfam" id="PF01458">
    <property type="entry name" value="SUFBD_core"/>
    <property type="match status" value="1"/>
</dbReference>
<dbReference type="InterPro" id="IPR011542">
    <property type="entry name" value="SUF_FeS_clus_asmbl_SufD"/>
</dbReference>
<dbReference type="Proteomes" id="UP000244928">
    <property type="component" value="Chromosome"/>
</dbReference>
<accession>A0A2S1R7C5</accession>
<evidence type="ECO:0000313" key="4">
    <source>
        <dbReference type="EMBL" id="AWH92121.1"/>
    </source>
</evidence>
<dbReference type="GO" id="GO:0016226">
    <property type="term" value="P:iron-sulfur cluster assembly"/>
    <property type="evidence" value="ECO:0007669"/>
    <property type="project" value="InterPro"/>
</dbReference>
<dbReference type="SUPFAM" id="SSF101960">
    <property type="entry name" value="Stabilizer of iron transporter SufD"/>
    <property type="match status" value="1"/>
</dbReference>
<evidence type="ECO:0000256" key="1">
    <source>
        <dbReference type="ARBA" id="ARBA00043967"/>
    </source>
</evidence>
<dbReference type="EMBL" id="CP015449">
    <property type="protein sequence ID" value="AWH92121.1"/>
    <property type="molecule type" value="Genomic_DNA"/>
</dbReference>
<feature type="domain" description="SUF system FeS cluster assembly SufBD core" evidence="3">
    <location>
        <begin position="140"/>
        <end position="372"/>
    </location>
</feature>
<dbReference type="AlphaFoldDB" id="A0A2S1R7C5"/>
<evidence type="ECO:0000259" key="3">
    <source>
        <dbReference type="Pfam" id="PF01458"/>
    </source>
</evidence>
<dbReference type="InterPro" id="IPR000825">
    <property type="entry name" value="SUF_FeS_clus_asmbl_SufBD_core"/>
</dbReference>
<dbReference type="OrthoDB" id="9803529at2"/>
<name>A0A2S1R7C5_9ACTN</name>
<evidence type="ECO:0000313" key="5">
    <source>
        <dbReference type="Proteomes" id="UP000244928"/>
    </source>
</evidence>